<dbReference type="HOGENOM" id="CLU_970019_0_0_1"/>
<dbReference type="InParanoid" id="K1X5R2"/>
<protein>
    <submittedName>
        <fullName evidence="1">Uncharacterized protein</fullName>
    </submittedName>
</protein>
<sequence length="287" mass="30028">MTAGASVPELHTAMLPVLLIRLRIFLYQSALSSQPVAVTTIFKSFLSKRINPMLPLLDISKGDPPPDPPSGLDVAFGVALDPAAAAPSLEDVVVDKLSADVVEEVKEGIGGIAEVIVSGNDACCVEIVGFLEAEEVAAIPVDVGVGFEAKVPLDTDQNINEVVGVAICFVVALVVGTIVMVTEACGGSDTGVEKHSAAKIPPFLIIPNSVCAFTLADTQASRTSACMVNRFAMQSFEHPLSKSFFLQLTICVSDKASAVGSARDRPRCLRSIVNENGSRGPKPAPKT</sequence>
<accession>K1X5R2</accession>
<reference evidence="1 2" key="1">
    <citation type="journal article" date="2012" name="BMC Genomics">
        <title>Sequencing the genome of Marssonina brunnea reveals fungus-poplar co-evolution.</title>
        <authorList>
            <person name="Zhu S."/>
            <person name="Cao Y.-Z."/>
            <person name="Jiang C."/>
            <person name="Tan B.-Y."/>
            <person name="Wang Z."/>
            <person name="Feng S."/>
            <person name="Zhang L."/>
            <person name="Su X.-H."/>
            <person name="Brejova B."/>
            <person name="Vinar T."/>
            <person name="Xu M."/>
            <person name="Wang M.-X."/>
            <person name="Zhang S.-G."/>
            <person name="Huang M.-R."/>
            <person name="Wu R."/>
            <person name="Zhou Y."/>
        </authorList>
    </citation>
    <scope>NUCLEOTIDE SEQUENCE [LARGE SCALE GENOMIC DNA]</scope>
    <source>
        <strain evidence="1 2">MB_m1</strain>
    </source>
</reference>
<gene>
    <name evidence="1" type="ORF">MBM_01153</name>
</gene>
<evidence type="ECO:0000313" key="2">
    <source>
        <dbReference type="Proteomes" id="UP000006753"/>
    </source>
</evidence>
<dbReference type="GeneID" id="18757088"/>
<dbReference type="RefSeq" id="XP_007289042.1">
    <property type="nucleotide sequence ID" value="XM_007288980.1"/>
</dbReference>
<keyword evidence="2" id="KW-1185">Reference proteome</keyword>
<dbReference type="OrthoDB" id="10423844at2759"/>
<proteinExistence type="predicted"/>
<evidence type="ECO:0000313" key="1">
    <source>
        <dbReference type="EMBL" id="EKD20471.1"/>
    </source>
</evidence>
<dbReference type="EMBL" id="JH921429">
    <property type="protein sequence ID" value="EKD20471.1"/>
    <property type="molecule type" value="Genomic_DNA"/>
</dbReference>
<organism evidence="1 2">
    <name type="scientific">Marssonina brunnea f. sp. multigermtubi (strain MB_m1)</name>
    <name type="common">Marssonina leaf spot fungus</name>
    <dbReference type="NCBI Taxonomy" id="1072389"/>
    <lineage>
        <taxon>Eukaryota</taxon>
        <taxon>Fungi</taxon>
        <taxon>Dikarya</taxon>
        <taxon>Ascomycota</taxon>
        <taxon>Pezizomycotina</taxon>
        <taxon>Leotiomycetes</taxon>
        <taxon>Helotiales</taxon>
        <taxon>Drepanopezizaceae</taxon>
        <taxon>Drepanopeziza</taxon>
    </lineage>
</organism>
<dbReference type="KEGG" id="mbe:MBM_01153"/>
<dbReference type="Proteomes" id="UP000006753">
    <property type="component" value="Unassembled WGS sequence"/>
</dbReference>
<dbReference type="AlphaFoldDB" id="K1X5R2"/>
<name>K1X5R2_MARBU</name>